<dbReference type="InterPro" id="IPR038765">
    <property type="entry name" value="Papain-like_cys_pep_sf"/>
</dbReference>
<evidence type="ECO:0000313" key="2">
    <source>
        <dbReference type="Proteomes" id="UP000765507"/>
    </source>
</evidence>
<sequence>MRYERTCLRNWRILIKRLTSNSPSDWKSKIVQHNRQSDGQNCGPLILMFAEMYLQQKDISSVETAQETNTEFRRQIAIVLMKKSGNNFLPCSMDSLGTCEDNWKSGIMSGNRQLS</sequence>
<reference evidence="1 2" key="1">
    <citation type="journal article" date="2020" name="G3 (Bethesda)">
        <title>Draft Genome of the Common Snapping Turtle, Chelydra serpentina, a Model for Phenotypic Plasticity in Reptiles.</title>
        <authorList>
            <person name="Das D."/>
            <person name="Singh S.K."/>
            <person name="Bierstedt J."/>
            <person name="Erickson A."/>
            <person name="Galli G.L.J."/>
            <person name="Crossley D.A. 2nd"/>
            <person name="Rhen T."/>
        </authorList>
    </citation>
    <scope>NUCLEOTIDE SEQUENCE [LARGE SCALE GENOMIC DNA]</scope>
    <source>
        <strain evidence="1">KW</strain>
    </source>
</reference>
<proteinExistence type="predicted"/>
<dbReference type="SUPFAM" id="SSF54001">
    <property type="entry name" value="Cysteine proteinases"/>
    <property type="match status" value="1"/>
</dbReference>
<dbReference type="Gene3D" id="3.40.395.10">
    <property type="entry name" value="Adenoviral Proteinase, Chain A"/>
    <property type="match status" value="1"/>
</dbReference>
<protein>
    <recommendedName>
        <fullName evidence="3">Ubiquitin-like protease family profile domain-containing protein</fullName>
    </recommendedName>
</protein>
<comment type="caution">
    <text evidence="1">The sequence shown here is derived from an EMBL/GenBank/DDBJ whole genome shotgun (WGS) entry which is preliminary data.</text>
</comment>
<accession>A0A8T1RW65</accession>
<keyword evidence="2" id="KW-1185">Reference proteome</keyword>
<evidence type="ECO:0000313" key="1">
    <source>
        <dbReference type="EMBL" id="KAG6920605.1"/>
    </source>
</evidence>
<dbReference type="OrthoDB" id="413122at2759"/>
<dbReference type="EMBL" id="JAHGAV010005204">
    <property type="protein sequence ID" value="KAG6920605.1"/>
    <property type="molecule type" value="Genomic_DNA"/>
</dbReference>
<gene>
    <name evidence="1" type="ORF">G0U57_016369</name>
</gene>
<dbReference type="AlphaFoldDB" id="A0A8T1RW65"/>
<organism evidence="1 2">
    <name type="scientific">Chelydra serpentina</name>
    <name type="common">Snapping turtle</name>
    <name type="synonym">Testudo serpentina</name>
    <dbReference type="NCBI Taxonomy" id="8475"/>
    <lineage>
        <taxon>Eukaryota</taxon>
        <taxon>Metazoa</taxon>
        <taxon>Chordata</taxon>
        <taxon>Craniata</taxon>
        <taxon>Vertebrata</taxon>
        <taxon>Euteleostomi</taxon>
        <taxon>Archelosauria</taxon>
        <taxon>Testudinata</taxon>
        <taxon>Testudines</taxon>
        <taxon>Cryptodira</taxon>
        <taxon>Durocryptodira</taxon>
        <taxon>Americhelydia</taxon>
        <taxon>Chelydroidea</taxon>
        <taxon>Chelydridae</taxon>
        <taxon>Chelydra</taxon>
    </lineage>
</organism>
<name>A0A8T1RW65_CHESE</name>
<evidence type="ECO:0008006" key="3">
    <source>
        <dbReference type="Google" id="ProtNLM"/>
    </source>
</evidence>
<dbReference type="Proteomes" id="UP000765507">
    <property type="component" value="Unassembled WGS sequence"/>
</dbReference>